<dbReference type="InterPro" id="IPR037066">
    <property type="entry name" value="Plug_dom_sf"/>
</dbReference>
<dbReference type="Gene3D" id="2.170.130.10">
    <property type="entry name" value="TonB-dependent receptor, plug domain"/>
    <property type="match status" value="1"/>
</dbReference>
<dbReference type="InterPro" id="IPR023996">
    <property type="entry name" value="TonB-dep_OMP_SusC/RagA"/>
</dbReference>
<dbReference type="PANTHER" id="PTHR32552:SF81">
    <property type="entry name" value="TONB-DEPENDENT OUTER MEMBRANE RECEPTOR"/>
    <property type="match status" value="1"/>
</dbReference>
<reference evidence="14 15" key="1">
    <citation type="submission" date="2018-07" db="EMBL/GenBank/DDBJ databases">
        <title>Leeuwenhoekiella genomics.</title>
        <authorList>
            <person name="Tahon G."/>
            <person name="Willems A."/>
        </authorList>
    </citation>
    <scope>NUCLEOTIDE SEQUENCE [LARGE SCALE GENOMIC DNA]</scope>
    <source>
        <strain evidence="14 15">LMG 29608</strain>
    </source>
</reference>
<dbReference type="NCBIfam" id="TIGR04056">
    <property type="entry name" value="OMP_RagA_SusC"/>
    <property type="match status" value="1"/>
</dbReference>
<evidence type="ECO:0000256" key="7">
    <source>
        <dbReference type="ARBA" id="ARBA00023065"/>
    </source>
</evidence>
<dbReference type="PROSITE" id="PS52016">
    <property type="entry name" value="TONB_DEPENDENT_REC_3"/>
    <property type="match status" value="1"/>
</dbReference>
<dbReference type="PANTHER" id="PTHR32552">
    <property type="entry name" value="FERRICHROME IRON RECEPTOR-RELATED"/>
    <property type="match status" value="1"/>
</dbReference>
<comment type="caution">
    <text evidence="14">The sequence shown here is derived from an EMBL/GenBank/DDBJ whole genome shotgun (WGS) entry which is preliminary data.</text>
</comment>
<evidence type="ECO:0000256" key="2">
    <source>
        <dbReference type="ARBA" id="ARBA00022448"/>
    </source>
</evidence>
<keyword evidence="5 11" id="KW-0812">Transmembrane</keyword>
<accession>A0A4V1KQD2</accession>
<evidence type="ECO:0000313" key="14">
    <source>
        <dbReference type="EMBL" id="RXG21002.1"/>
    </source>
</evidence>
<dbReference type="Gene3D" id="2.40.170.20">
    <property type="entry name" value="TonB-dependent receptor, beta-barrel domain"/>
    <property type="match status" value="1"/>
</dbReference>
<dbReference type="NCBIfam" id="TIGR04057">
    <property type="entry name" value="SusC_RagA_signa"/>
    <property type="match status" value="1"/>
</dbReference>
<proteinExistence type="inferred from homology"/>
<keyword evidence="7" id="KW-0406">Ion transport</keyword>
<dbReference type="InterPro" id="IPR008969">
    <property type="entry name" value="CarboxyPept-like_regulatory"/>
</dbReference>
<dbReference type="Pfam" id="PF13715">
    <property type="entry name" value="CarbopepD_reg_2"/>
    <property type="match status" value="1"/>
</dbReference>
<feature type="chain" id="PRO_5020708138" evidence="12">
    <location>
        <begin position="31"/>
        <end position="1003"/>
    </location>
</feature>
<dbReference type="EMBL" id="QOVK01000009">
    <property type="protein sequence ID" value="RXG21002.1"/>
    <property type="molecule type" value="Genomic_DNA"/>
</dbReference>
<dbReference type="Gene3D" id="2.60.40.1120">
    <property type="entry name" value="Carboxypeptidase-like, regulatory domain"/>
    <property type="match status" value="1"/>
</dbReference>
<organism evidence="14 15">
    <name type="scientific">Leeuwenhoekiella polynyae</name>
    <dbReference type="NCBI Taxonomy" id="1550906"/>
    <lineage>
        <taxon>Bacteria</taxon>
        <taxon>Pseudomonadati</taxon>
        <taxon>Bacteroidota</taxon>
        <taxon>Flavobacteriia</taxon>
        <taxon>Flavobacteriales</taxon>
        <taxon>Flavobacteriaceae</taxon>
        <taxon>Leeuwenhoekiella</taxon>
    </lineage>
</organism>
<name>A0A4V1KQD2_9FLAO</name>
<evidence type="ECO:0000259" key="13">
    <source>
        <dbReference type="Pfam" id="PF07715"/>
    </source>
</evidence>
<feature type="domain" description="TonB-dependent receptor plug" evidence="13">
    <location>
        <begin position="126"/>
        <end position="253"/>
    </location>
</feature>
<dbReference type="Proteomes" id="UP000289859">
    <property type="component" value="Unassembled WGS sequence"/>
</dbReference>
<comment type="similarity">
    <text evidence="11">Belongs to the TonB-dependent receptor family.</text>
</comment>
<keyword evidence="9 11" id="KW-0472">Membrane</keyword>
<gene>
    <name evidence="14" type="ORF">DSM02_2373</name>
</gene>
<keyword evidence="15" id="KW-1185">Reference proteome</keyword>
<keyword evidence="12" id="KW-0732">Signal</keyword>
<dbReference type="SUPFAM" id="SSF56935">
    <property type="entry name" value="Porins"/>
    <property type="match status" value="1"/>
</dbReference>
<comment type="subcellular location">
    <subcellularLocation>
        <location evidence="1 11">Cell outer membrane</location>
        <topology evidence="1 11">Multi-pass membrane protein</topology>
    </subcellularLocation>
</comment>
<sequence>MKNKTTRLTGAALPGLICLLMSLSALWASASPLQSRVTGSVTDTNDNPIPGVSISLKNSNTGTQTDMDGSFELLASPQDTLRISYIGFKTLLLPVGNQTTFNIILQQDITDLGEVIINAGYYNTTRREQTGSIARVTAEEIERQPVTNPLAALQGRMAGVNITQTTGVPGGSFDIQIRGVNSLRAQANKPLYIIDGVPYASETLGYNQTYGSILPGDGLSPLNSINPADIKSIEILKDADATAIYGSRGANGVVLITTKTGSPGKTRFQARLQSGISYVGRTTQMLNTPQFLQMREEAYANDGIAIPANAYDINGTWDRDRYTHWQEVFIGRQAETLNAQVSVSGGSAQTRFLLSGGYQRQGTVFPGDYTYGRGSVHLNLNHQSTDERFRINLSTTYTSDQNNLPQSDLIRLAYQLAPNAPELYDEVGNLNWENSTWNNPLASLERAYEVQTQTLIANSVISYRLFDALTAKVNLGYTTSKVDEQVTNPSTAIDPAFGRGSEFSSLRTNDASSHSWIVEPQLNYQAVWGNHELDVLVGGSFQDQQRQQLGIYAFGFASNSLITNAAAASTLRITNNDVREYRYVAAFGRINYQLNSKYLLNLTARRDGSSRFGPGKQFANFGAVGLAWIFSEERGVKDKMGFLNFGKLRGSYGITGSDAIGDYQYLNTYTSTGTSYDGQTTLEPTRLFNPNFSWETNKKLELALELGMFNDRIRSTVAFYRNRSGNQLVGIPLPGTTGFSNLQANLDALVENKGWELSLNTVNLDNKAFRWESGINLTIPKTTLKSFPDLEGSTYANQYVVGEPLNIVKVFEFTQVNPESGIYEFTDFNEDDSVSFADDRQAVVSLDPKYFGGFSNSFSYKGWELNVLLQFVKQTGLDAVYQNAIPGGGANQHTGVLERWQQEGDLSRVQRYASGRVLAPALGFAYARSSTLAYSDASFVRLKNLALNYTFPKQFFRKLQCTLSVQGQNLAVWTPYTGNDPENQSVLSLPPLTTLTTGITLSF</sequence>
<dbReference type="InterPro" id="IPR023997">
    <property type="entry name" value="TonB-dep_OMP_SusC/RagA_CS"/>
</dbReference>
<dbReference type="SUPFAM" id="SSF49464">
    <property type="entry name" value="Carboxypeptidase regulatory domain-like"/>
    <property type="match status" value="1"/>
</dbReference>
<protein>
    <submittedName>
        <fullName evidence="14">TonB-linked SusC/RagA family outer membrane protein</fullName>
    </submittedName>
</protein>
<evidence type="ECO:0000256" key="1">
    <source>
        <dbReference type="ARBA" id="ARBA00004571"/>
    </source>
</evidence>
<keyword evidence="6" id="KW-0408">Iron</keyword>
<keyword evidence="2 11" id="KW-0813">Transport</keyword>
<dbReference type="AlphaFoldDB" id="A0A4V1KQD2"/>
<keyword evidence="8" id="KW-0798">TonB box</keyword>
<keyword evidence="4" id="KW-0410">Iron transport</keyword>
<evidence type="ECO:0000256" key="3">
    <source>
        <dbReference type="ARBA" id="ARBA00022452"/>
    </source>
</evidence>
<feature type="signal peptide" evidence="12">
    <location>
        <begin position="1"/>
        <end position="30"/>
    </location>
</feature>
<evidence type="ECO:0000256" key="11">
    <source>
        <dbReference type="PROSITE-ProRule" id="PRU01360"/>
    </source>
</evidence>
<keyword evidence="3 11" id="KW-1134">Transmembrane beta strand</keyword>
<evidence type="ECO:0000256" key="10">
    <source>
        <dbReference type="ARBA" id="ARBA00023237"/>
    </source>
</evidence>
<evidence type="ECO:0000256" key="6">
    <source>
        <dbReference type="ARBA" id="ARBA00023004"/>
    </source>
</evidence>
<dbReference type="InterPro" id="IPR036942">
    <property type="entry name" value="Beta-barrel_TonB_sf"/>
</dbReference>
<keyword evidence="10 11" id="KW-0998">Cell outer membrane</keyword>
<dbReference type="RefSeq" id="WP_128765790.1">
    <property type="nucleotide sequence ID" value="NZ_JBHUOO010000007.1"/>
</dbReference>
<evidence type="ECO:0000256" key="5">
    <source>
        <dbReference type="ARBA" id="ARBA00022692"/>
    </source>
</evidence>
<dbReference type="InterPro" id="IPR012910">
    <property type="entry name" value="Plug_dom"/>
</dbReference>
<evidence type="ECO:0000313" key="15">
    <source>
        <dbReference type="Proteomes" id="UP000289859"/>
    </source>
</evidence>
<dbReference type="GO" id="GO:0009279">
    <property type="term" value="C:cell outer membrane"/>
    <property type="evidence" value="ECO:0007669"/>
    <property type="project" value="UniProtKB-SubCell"/>
</dbReference>
<evidence type="ECO:0000256" key="9">
    <source>
        <dbReference type="ARBA" id="ARBA00023136"/>
    </source>
</evidence>
<dbReference type="InterPro" id="IPR039426">
    <property type="entry name" value="TonB-dep_rcpt-like"/>
</dbReference>
<evidence type="ECO:0000256" key="12">
    <source>
        <dbReference type="SAM" id="SignalP"/>
    </source>
</evidence>
<dbReference type="GO" id="GO:0006826">
    <property type="term" value="P:iron ion transport"/>
    <property type="evidence" value="ECO:0007669"/>
    <property type="project" value="UniProtKB-KW"/>
</dbReference>
<dbReference type="Pfam" id="PF07715">
    <property type="entry name" value="Plug"/>
    <property type="match status" value="1"/>
</dbReference>
<evidence type="ECO:0000256" key="8">
    <source>
        <dbReference type="ARBA" id="ARBA00023077"/>
    </source>
</evidence>
<evidence type="ECO:0000256" key="4">
    <source>
        <dbReference type="ARBA" id="ARBA00022496"/>
    </source>
</evidence>
<dbReference type="OrthoDB" id="9768177at2"/>